<dbReference type="STRING" id="1036611.A0A1L9PY76"/>
<name>A0A1L9PY76_ASPVE</name>
<dbReference type="CDD" id="cd12148">
    <property type="entry name" value="fungal_TF_MHR"/>
    <property type="match status" value="1"/>
</dbReference>
<dbReference type="RefSeq" id="XP_040672261.1">
    <property type="nucleotide sequence ID" value="XM_040813411.1"/>
</dbReference>
<dbReference type="GeneID" id="63728922"/>
<keyword evidence="9" id="KW-1185">Reference proteome</keyword>
<evidence type="ECO:0000313" key="9">
    <source>
        <dbReference type="Proteomes" id="UP000184073"/>
    </source>
</evidence>
<evidence type="ECO:0000313" key="8">
    <source>
        <dbReference type="EMBL" id="OJJ06499.1"/>
    </source>
</evidence>
<dbReference type="PROSITE" id="PS00463">
    <property type="entry name" value="ZN2_CY6_FUNGAL_1"/>
    <property type="match status" value="1"/>
</dbReference>
<dbReference type="GO" id="GO:0005634">
    <property type="term" value="C:nucleus"/>
    <property type="evidence" value="ECO:0007669"/>
    <property type="project" value="UniProtKB-SubCell"/>
</dbReference>
<dbReference type="Gene3D" id="4.10.240.10">
    <property type="entry name" value="Zn(2)-C6 fungal-type DNA-binding domain"/>
    <property type="match status" value="1"/>
</dbReference>
<dbReference type="Pfam" id="PF00172">
    <property type="entry name" value="Zn_clus"/>
    <property type="match status" value="1"/>
</dbReference>
<dbReference type="OrthoDB" id="2740448at2759"/>
<keyword evidence="4" id="KW-0238">DNA-binding</keyword>
<gene>
    <name evidence="8" type="ORF">ASPVEDRAFT_45871</name>
</gene>
<dbReference type="SMART" id="SM00066">
    <property type="entry name" value="GAL4"/>
    <property type="match status" value="1"/>
</dbReference>
<dbReference type="SUPFAM" id="SSF57701">
    <property type="entry name" value="Zn2/Cys6 DNA-binding domain"/>
    <property type="match status" value="1"/>
</dbReference>
<dbReference type="EMBL" id="KV878135">
    <property type="protein sequence ID" value="OJJ06499.1"/>
    <property type="molecule type" value="Genomic_DNA"/>
</dbReference>
<sequence length="232" mass="26093">MVTEKCLKRQRVSKACEKCRILKAKCDGQQPVCGRCTGYGFTCVWSRSKGRSSLQPGDQTTLRSIVASYEALVTNLKERLDERQRSEIEASHAYIQSHLPLRLSSSTESQASESSLPITHTYVGTASDTYFFNTIKHAMSANLETSKYRTPGTERYDQPDSLRGIPRIRKPLKLPSGKLCHQYLDIFFSTIHCAFPFLSRATVEERLERIFAEGASDTDPSWTAQLSISPQS</sequence>
<evidence type="ECO:0000256" key="2">
    <source>
        <dbReference type="ARBA" id="ARBA00022723"/>
    </source>
</evidence>
<dbReference type="GO" id="GO:0003677">
    <property type="term" value="F:DNA binding"/>
    <property type="evidence" value="ECO:0007669"/>
    <property type="project" value="UniProtKB-KW"/>
</dbReference>
<organism evidence="8 9">
    <name type="scientific">Aspergillus versicolor CBS 583.65</name>
    <dbReference type="NCBI Taxonomy" id="1036611"/>
    <lineage>
        <taxon>Eukaryota</taxon>
        <taxon>Fungi</taxon>
        <taxon>Dikarya</taxon>
        <taxon>Ascomycota</taxon>
        <taxon>Pezizomycotina</taxon>
        <taxon>Eurotiomycetes</taxon>
        <taxon>Eurotiomycetidae</taxon>
        <taxon>Eurotiales</taxon>
        <taxon>Aspergillaceae</taxon>
        <taxon>Aspergillus</taxon>
        <taxon>Aspergillus subgen. Nidulantes</taxon>
    </lineage>
</organism>
<evidence type="ECO:0000259" key="7">
    <source>
        <dbReference type="PROSITE" id="PS50048"/>
    </source>
</evidence>
<dbReference type="AlphaFoldDB" id="A0A1L9PY76"/>
<dbReference type="InterPro" id="IPR001138">
    <property type="entry name" value="Zn2Cys6_DnaBD"/>
</dbReference>
<evidence type="ECO:0000256" key="5">
    <source>
        <dbReference type="ARBA" id="ARBA00023163"/>
    </source>
</evidence>
<evidence type="ECO:0000256" key="3">
    <source>
        <dbReference type="ARBA" id="ARBA00023015"/>
    </source>
</evidence>
<dbReference type="Proteomes" id="UP000184073">
    <property type="component" value="Unassembled WGS sequence"/>
</dbReference>
<dbReference type="PANTHER" id="PTHR46910:SF3">
    <property type="entry name" value="HALOTOLERANCE PROTEIN 9-RELATED"/>
    <property type="match status" value="1"/>
</dbReference>
<keyword evidence="6" id="KW-0539">Nucleus</keyword>
<protein>
    <recommendedName>
        <fullName evidence="7">Zn(2)-C6 fungal-type domain-containing protein</fullName>
    </recommendedName>
</protein>
<dbReference type="VEuPathDB" id="FungiDB:ASPVEDRAFT_45871"/>
<feature type="domain" description="Zn(2)-C6 fungal-type" evidence="7">
    <location>
        <begin position="15"/>
        <end position="45"/>
    </location>
</feature>
<keyword evidence="5" id="KW-0804">Transcription</keyword>
<evidence type="ECO:0000256" key="6">
    <source>
        <dbReference type="ARBA" id="ARBA00023242"/>
    </source>
</evidence>
<proteinExistence type="predicted"/>
<reference evidence="9" key="1">
    <citation type="journal article" date="2017" name="Genome Biol.">
        <title>Comparative genomics reveals high biological diversity and specific adaptations in the industrially and medically important fungal genus Aspergillus.</title>
        <authorList>
            <person name="de Vries R.P."/>
            <person name="Riley R."/>
            <person name="Wiebenga A."/>
            <person name="Aguilar-Osorio G."/>
            <person name="Amillis S."/>
            <person name="Uchima C.A."/>
            <person name="Anderluh G."/>
            <person name="Asadollahi M."/>
            <person name="Askin M."/>
            <person name="Barry K."/>
            <person name="Battaglia E."/>
            <person name="Bayram O."/>
            <person name="Benocci T."/>
            <person name="Braus-Stromeyer S.A."/>
            <person name="Caldana C."/>
            <person name="Canovas D."/>
            <person name="Cerqueira G.C."/>
            <person name="Chen F."/>
            <person name="Chen W."/>
            <person name="Choi C."/>
            <person name="Clum A."/>
            <person name="Dos Santos R.A."/>
            <person name="Damasio A.R."/>
            <person name="Diallinas G."/>
            <person name="Emri T."/>
            <person name="Fekete E."/>
            <person name="Flipphi M."/>
            <person name="Freyberg S."/>
            <person name="Gallo A."/>
            <person name="Gournas C."/>
            <person name="Habgood R."/>
            <person name="Hainaut M."/>
            <person name="Harispe M.L."/>
            <person name="Henrissat B."/>
            <person name="Hilden K.S."/>
            <person name="Hope R."/>
            <person name="Hossain A."/>
            <person name="Karabika E."/>
            <person name="Karaffa L."/>
            <person name="Karanyi Z."/>
            <person name="Krasevec N."/>
            <person name="Kuo A."/>
            <person name="Kusch H."/>
            <person name="LaButti K."/>
            <person name="Lagendijk E.L."/>
            <person name="Lapidus A."/>
            <person name="Levasseur A."/>
            <person name="Lindquist E."/>
            <person name="Lipzen A."/>
            <person name="Logrieco A.F."/>
            <person name="MacCabe A."/>
            <person name="Maekelae M.R."/>
            <person name="Malavazi I."/>
            <person name="Melin P."/>
            <person name="Meyer V."/>
            <person name="Mielnichuk N."/>
            <person name="Miskei M."/>
            <person name="Molnar A.P."/>
            <person name="Mule G."/>
            <person name="Ngan C.Y."/>
            <person name="Orejas M."/>
            <person name="Orosz E."/>
            <person name="Ouedraogo J.P."/>
            <person name="Overkamp K.M."/>
            <person name="Park H.-S."/>
            <person name="Perrone G."/>
            <person name="Piumi F."/>
            <person name="Punt P.J."/>
            <person name="Ram A.F."/>
            <person name="Ramon A."/>
            <person name="Rauscher S."/>
            <person name="Record E."/>
            <person name="Riano-Pachon D.M."/>
            <person name="Robert V."/>
            <person name="Roehrig J."/>
            <person name="Ruller R."/>
            <person name="Salamov A."/>
            <person name="Salih N.S."/>
            <person name="Samson R.A."/>
            <person name="Sandor E."/>
            <person name="Sanguinetti M."/>
            <person name="Schuetze T."/>
            <person name="Sepcic K."/>
            <person name="Shelest E."/>
            <person name="Sherlock G."/>
            <person name="Sophianopoulou V."/>
            <person name="Squina F.M."/>
            <person name="Sun H."/>
            <person name="Susca A."/>
            <person name="Todd R.B."/>
            <person name="Tsang A."/>
            <person name="Unkles S.E."/>
            <person name="van de Wiele N."/>
            <person name="van Rossen-Uffink D."/>
            <person name="Oliveira J.V."/>
            <person name="Vesth T.C."/>
            <person name="Visser J."/>
            <person name="Yu J.-H."/>
            <person name="Zhou M."/>
            <person name="Andersen M.R."/>
            <person name="Archer D.B."/>
            <person name="Baker S.E."/>
            <person name="Benoit I."/>
            <person name="Brakhage A.A."/>
            <person name="Braus G.H."/>
            <person name="Fischer R."/>
            <person name="Frisvad J.C."/>
            <person name="Goldman G.H."/>
            <person name="Houbraken J."/>
            <person name="Oakley B."/>
            <person name="Pocsi I."/>
            <person name="Scazzocchio C."/>
            <person name="Seiboth B."/>
            <person name="vanKuyk P.A."/>
            <person name="Wortman J."/>
            <person name="Dyer P.S."/>
            <person name="Grigoriev I.V."/>
        </authorList>
    </citation>
    <scope>NUCLEOTIDE SEQUENCE [LARGE SCALE GENOMIC DNA]</scope>
    <source>
        <strain evidence="9">CBS 583.65</strain>
    </source>
</reference>
<keyword evidence="2" id="KW-0479">Metal-binding</keyword>
<dbReference type="PANTHER" id="PTHR46910">
    <property type="entry name" value="TRANSCRIPTION FACTOR PDR1"/>
    <property type="match status" value="1"/>
</dbReference>
<dbReference type="PROSITE" id="PS50048">
    <property type="entry name" value="ZN2_CY6_FUNGAL_2"/>
    <property type="match status" value="1"/>
</dbReference>
<keyword evidence="3" id="KW-0805">Transcription regulation</keyword>
<dbReference type="GO" id="GO:0000981">
    <property type="term" value="F:DNA-binding transcription factor activity, RNA polymerase II-specific"/>
    <property type="evidence" value="ECO:0007669"/>
    <property type="project" value="InterPro"/>
</dbReference>
<comment type="subcellular location">
    <subcellularLocation>
        <location evidence="1">Nucleus</location>
    </subcellularLocation>
</comment>
<dbReference type="GO" id="GO:0008270">
    <property type="term" value="F:zinc ion binding"/>
    <property type="evidence" value="ECO:0007669"/>
    <property type="project" value="InterPro"/>
</dbReference>
<accession>A0A1L9PY76</accession>
<dbReference type="InterPro" id="IPR050987">
    <property type="entry name" value="AtrR-like"/>
</dbReference>
<evidence type="ECO:0000256" key="1">
    <source>
        <dbReference type="ARBA" id="ARBA00004123"/>
    </source>
</evidence>
<dbReference type="CDD" id="cd00067">
    <property type="entry name" value="GAL4"/>
    <property type="match status" value="1"/>
</dbReference>
<evidence type="ECO:0000256" key="4">
    <source>
        <dbReference type="ARBA" id="ARBA00023125"/>
    </source>
</evidence>
<dbReference type="InterPro" id="IPR036864">
    <property type="entry name" value="Zn2-C6_fun-type_DNA-bd_sf"/>
</dbReference>